<evidence type="ECO:0000256" key="1">
    <source>
        <dbReference type="SAM" id="MobiDB-lite"/>
    </source>
</evidence>
<organism evidence="3 4">
    <name type="scientific">Longimicrobium terrae</name>
    <dbReference type="NCBI Taxonomy" id="1639882"/>
    <lineage>
        <taxon>Bacteria</taxon>
        <taxon>Pseudomonadati</taxon>
        <taxon>Gemmatimonadota</taxon>
        <taxon>Longimicrobiia</taxon>
        <taxon>Longimicrobiales</taxon>
        <taxon>Longimicrobiaceae</taxon>
        <taxon>Longimicrobium</taxon>
    </lineage>
</organism>
<name>A0A841GK35_9BACT</name>
<evidence type="ECO:0000313" key="4">
    <source>
        <dbReference type="Proteomes" id="UP000582837"/>
    </source>
</evidence>
<protein>
    <recommendedName>
        <fullName evidence="2">PaaD zinc beta ribbon domain-containing protein</fullName>
    </recommendedName>
</protein>
<feature type="region of interest" description="Disordered" evidence="1">
    <location>
        <begin position="1"/>
        <end position="21"/>
    </location>
</feature>
<sequence>MAEPPRTPAPSADPGDDLLPESAPCPFCDGLQTHVVNPFGGQLSVAQYWCRDCRTAFEFIKWDDHPAEA</sequence>
<accession>A0A841GK35</accession>
<dbReference type="InterPro" id="IPR056572">
    <property type="entry name" value="Zn_ribbon_PaaD"/>
</dbReference>
<keyword evidence="4" id="KW-1185">Reference proteome</keyword>
<proteinExistence type="predicted"/>
<dbReference type="Pfam" id="PF23451">
    <property type="entry name" value="Zn_ribbon_PaaD"/>
    <property type="match status" value="1"/>
</dbReference>
<dbReference type="EMBL" id="JACHIA010000001">
    <property type="protein sequence ID" value="MBB6068947.1"/>
    <property type="molecule type" value="Genomic_DNA"/>
</dbReference>
<evidence type="ECO:0000313" key="3">
    <source>
        <dbReference type="EMBL" id="MBB6068947.1"/>
    </source>
</evidence>
<dbReference type="Proteomes" id="UP000582837">
    <property type="component" value="Unassembled WGS sequence"/>
</dbReference>
<reference evidence="3 4" key="1">
    <citation type="submission" date="2020-08" db="EMBL/GenBank/DDBJ databases">
        <title>Genomic Encyclopedia of Type Strains, Phase IV (KMG-IV): sequencing the most valuable type-strain genomes for metagenomic binning, comparative biology and taxonomic classification.</title>
        <authorList>
            <person name="Goeker M."/>
        </authorList>
    </citation>
    <scope>NUCLEOTIDE SEQUENCE [LARGE SCALE GENOMIC DNA]</scope>
    <source>
        <strain evidence="3 4">DSM 29007</strain>
    </source>
</reference>
<gene>
    <name evidence="3" type="ORF">HNQ61_000558</name>
</gene>
<dbReference type="AlphaFoldDB" id="A0A841GK35"/>
<feature type="domain" description="PaaD zinc beta ribbon" evidence="2">
    <location>
        <begin position="20"/>
        <end position="61"/>
    </location>
</feature>
<evidence type="ECO:0000259" key="2">
    <source>
        <dbReference type="Pfam" id="PF23451"/>
    </source>
</evidence>
<dbReference type="RefSeq" id="WP_170031491.1">
    <property type="nucleotide sequence ID" value="NZ_JABDTL010000001.1"/>
</dbReference>
<comment type="caution">
    <text evidence="3">The sequence shown here is derived from an EMBL/GenBank/DDBJ whole genome shotgun (WGS) entry which is preliminary data.</text>
</comment>